<evidence type="ECO:0000313" key="5">
    <source>
        <dbReference type="Proteomes" id="UP000269669"/>
    </source>
</evidence>
<keyword evidence="5" id="KW-1185">Reference proteome</keyword>
<dbReference type="NCBIfam" id="TIGR02595">
    <property type="entry name" value="PEP_CTERM"/>
    <property type="match status" value="1"/>
</dbReference>
<evidence type="ECO:0000256" key="1">
    <source>
        <dbReference type="SAM" id="MobiDB-lite"/>
    </source>
</evidence>
<evidence type="ECO:0000259" key="3">
    <source>
        <dbReference type="Pfam" id="PF07589"/>
    </source>
</evidence>
<keyword evidence="2" id="KW-0732">Signal</keyword>
<dbReference type="EMBL" id="RSDW01000001">
    <property type="protein sequence ID" value="RSL15159.1"/>
    <property type="molecule type" value="Genomic_DNA"/>
</dbReference>
<proteinExistence type="predicted"/>
<dbReference type="InterPro" id="IPR013424">
    <property type="entry name" value="Ice-binding_C"/>
</dbReference>
<feature type="region of interest" description="Disordered" evidence="1">
    <location>
        <begin position="305"/>
        <end position="324"/>
    </location>
</feature>
<reference evidence="4 5" key="1">
    <citation type="submission" date="2018-12" db="EMBL/GenBank/DDBJ databases">
        <title>Sequencing of bacterial isolates from soil warming experiment in Harvard Forest, Massachusetts, USA.</title>
        <authorList>
            <person name="Deangelis K."/>
        </authorList>
    </citation>
    <scope>NUCLEOTIDE SEQUENCE [LARGE SCALE GENOMIC DNA]</scope>
    <source>
        <strain evidence="4 5">EB153</strain>
    </source>
</reference>
<organism evidence="4 5">
    <name type="scientific">Edaphobacter aggregans</name>
    <dbReference type="NCBI Taxonomy" id="570835"/>
    <lineage>
        <taxon>Bacteria</taxon>
        <taxon>Pseudomonadati</taxon>
        <taxon>Acidobacteriota</taxon>
        <taxon>Terriglobia</taxon>
        <taxon>Terriglobales</taxon>
        <taxon>Acidobacteriaceae</taxon>
        <taxon>Edaphobacter</taxon>
    </lineage>
</organism>
<dbReference type="Proteomes" id="UP000269669">
    <property type="component" value="Unassembled WGS sequence"/>
</dbReference>
<evidence type="ECO:0000313" key="4">
    <source>
        <dbReference type="EMBL" id="RSL15159.1"/>
    </source>
</evidence>
<feature type="chain" id="PRO_5018541565" evidence="2">
    <location>
        <begin position="26"/>
        <end position="354"/>
    </location>
</feature>
<dbReference type="Pfam" id="PF07589">
    <property type="entry name" value="PEP-CTERM"/>
    <property type="match status" value="1"/>
</dbReference>
<comment type="caution">
    <text evidence="4">The sequence shown here is derived from an EMBL/GenBank/DDBJ whole genome shotgun (WGS) entry which is preliminary data.</text>
</comment>
<dbReference type="RefSeq" id="WP_125483932.1">
    <property type="nucleotide sequence ID" value="NZ_RSDW01000001.1"/>
</dbReference>
<feature type="signal peptide" evidence="2">
    <location>
        <begin position="1"/>
        <end position="25"/>
    </location>
</feature>
<feature type="domain" description="Ice-binding protein C-terminal" evidence="3">
    <location>
        <begin position="322"/>
        <end position="345"/>
    </location>
</feature>
<evidence type="ECO:0000256" key="2">
    <source>
        <dbReference type="SAM" id="SignalP"/>
    </source>
</evidence>
<dbReference type="AlphaFoldDB" id="A0A3R9PPT6"/>
<name>A0A3R9PPT6_9BACT</name>
<gene>
    <name evidence="4" type="ORF">EDE15_0636</name>
</gene>
<protein>
    <submittedName>
        <fullName evidence="4">Putative secreted protein with PEP-CTERM sorting signal</fullName>
    </submittedName>
</protein>
<sequence length="354" mass="37244">MRIQQIMLAAFTAAVSVFSIQTVHADSVIPVDLSANVIESIVPGGTVFHNSAPLFGATLDPIQTSQLLYVSPVGVNASGRSTNISGAFASSLAESDGNGGVGVSQLIFGSPDGSGDGVRELFAQSLWTHTFLYDGPPAHDLLHLNIPTLQVGLLGVPPRRTGPSATETAEADARVDEVVTHPDGSITQGLFEFGIREFETQVPSGTILLNLVDDEILEHPNPLDFTPHLTFNGDDFNPSFTLEGVSFDLEMHDIQAGDIVSWVYTLTAEGTTHGFERGYYAFLGDPFGGEPVSGNLSQTITLIDASQPGTGGGTPEPSTGADVPEPGTGALMLLGLAGLLMWRWREAASVRTEG</sequence>
<accession>A0A3R9PPT6</accession>